<proteinExistence type="predicted"/>
<dbReference type="EMBL" id="CM042041">
    <property type="protein sequence ID" value="KAI3714108.1"/>
    <property type="molecule type" value="Genomic_DNA"/>
</dbReference>
<protein>
    <submittedName>
        <fullName evidence="1">Uncharacterized protein</fullName>
    </submittedName>
</protein>
<evidence type="ECO:0000313" key="1">
    <source>
        <dbReference type="EMBL" id="KAI3714108.1"/>
    </source>
</evidence>
<keyword evidence="2" id="KW-1185">Reference proteome</keyword>
<reference evidence="1 2" key="2">
    <citation type="journal article" date="2022" name="Mol. Ecol. Resour.">
        <title>The genomes of chicory, endive, great burdock and yacon provide insights into Asteraceae paleo-polyploidization history and plant inulin production.</title>
        <authorList>
            <person name="Fan W."/>
            <person name="Wang S."/>
            <person name="Wang H."/>
            <person name="Wang A."/>
            <person name="Jiang F."/>
            <person name="Liu H."/>
            <person name="Zhao H."/>
            <person name="Xu D."/>
            <person name="Zhang Y."/>
        </authorList>
    </citation>
    <scope>NUCLEOTIDE SEQUENCE [LARGE SCALE GENOMIC DNA]</scope>
    <source>
        <strain evidence="2">cv. Yunnan</strain>
        <tissue evidence="1">Leaves</tissue>
    </source>
</reference>
<dbReference type="Proteomes" id="UP001056120">
    <property type="component" value="Linkage Group LG24"/>
</dbReference>
<organism evidence="1 2">
    <name type="scientific">Smallanthus sonchifolius</name>
    <dbReference type="NCBI Taxonomy" id="185202"/>
    <lineage>
        <taxon>Eukaryota</taxon>
        <taxon>Viridiplantae</taxon>
        <taxon>Streptophyta</taxon>
        <taxon>Embryophyta</taxon>
        <taxon>Tracheophyta</taxon>
        <taxon>Spermatophyta</taxon>
        <taxon>Magnoliopsida</taxon>
        <taxon>eudicotyledons</taxon>
        <taxon>Gunneridae</taxon>
        <taxon>Pentapetalae</taxon>
        <taxon>asterids</taxon>
        <taxon>campanulids</taxon>
        <taxon>Asterales</taxon>
        <taxon>Asteraceae</taxon>
        <taxon>Asteroideae</taxon>
        <taxon>Heliantheae alliance</taxon>
        <taxon>Millerieae</taxon>
        <taxon>Smallanthus</taxon>
    </lineage>
</organism>
<comment type="caution">
    <text evidence="1">The sequence shown here is derived from an EMBL/GenBank/DDBJ whole genome shotgun (WGS) entry which is preliminary data.</text>
</comment>
<gene>
    <name evidence="1" type="ORF">L1987_72698</name>
</gene>
<reference evidence="2" key="1">
    <citation type="journal article" date="2022" name="Mol. Ecol. Resour.">
        <title>The genomes of chicory, endive, great burdock and yacon provide insights into Asteraceae palaeo-polyploidization history and plant inulin production.</title>
        <authorList>
            <person name="Fan W."/>
            <person name="Wang S."/>
            <person name="Wang H."/>
            <person name="Wang A."/>
            <person name="Jiang F."/>
            <person name="Liu H."/>
            <person name="Zhao H."/>
            <person name="Xu D."/>
            <person name="Zhang Y."/>
        </authorList>
    </citation>
    <scope>NUCLEOTIDE SEQUENCE [LARGE SCALE GENOMIC DNA]</scope>
    <source>
        <strain evidence="2">cv. Yunnan</strain>
    </source>
</reference>
<sequence length="504" mass="58242">METRSAKKRKIQNPNHSPENYTGEDRITDLPDAILHHILLLLPIKTIVRTSILSKRWRTLWYTFPDLDFTSIIPSIIPSGTALTTTKIVNLKNLGNGNVITRILSLRDKLSDVRTLRFDAYMSFSGLQALIRHAVRLSVQELDIRVETSDIFNFPRSIITHDCLRVLKMKAYPSFRLPPSRIMRSGFQTLQTLSLSHVYLDNQSSLPDMFTDCSFPQLKKLRLKACYSLKYLRVGCRLLEELVLKKCSSLQGLEILSLRLVTLKVSNCFRVSNIYWLQINTPRLRTLIWVNNSIPSKNCMQNLVCLHEATVGFLVTQQDLDAERLRNMSSFLSGLSHAVSLTLERPIVEIMSKNNPLVAIFFNPFTKLKSLELQTSEILCLASVLKVCPIIHTLIIKITCIYKWERRRNRLSWDLSSSWEEKYWESQTEDLKHLLHHLKVVKIQGFSEYEISLVKFLLQHGKVLQDLILHLGDNNSRAYRRHDKLKSRIMGFSRGSVDVKLAFH</sequence>
<evidence type="ECO:0000313" key="2">
    <source>
        <dbReference type="Proteomes" id="UP001056120"/>
    </source>
</evidence>
<accession>A0ACB9AXL8</accession>
<name>A0ACB9AXL8_9ASTR</name>